<keyword evidence="7" id="KW-1185">Reference proteome</keyword>
<dbReference type="PRINTS" id="PR00930">
    <property type="entry name" value="HIGHMOBLTYIY"/>
</dbReference>
<gene>
    <name evidence="8 9" type="primary">LOC105033760</name>
</gene>
<feature type="compositionally biased region" description="Polar residues" evidence="6">
    <location>
        <begin position="235"/>
        <end position="244"/>
    </location>
</feature>
<keyword evidence="3" id="KW-0238">DNA-binding</keyword>
<evidence type="ECO:0000313" key="9">
    <source>
        <dbReference type="RefSeq" id="XP_019709348.1"/>
    </source>
</evidence>
<dbReference type="InterPro" id="IPR052416">
    <property type="entry name" value="GTF3C_component"/>
</dbReference>
<evidence type="ECO:0000256" key="3">
    <source>
        <dbReference type="ARBA" id="ARBA00023125"/>
    </source>
</evidence>
<proteinExistence type="predicted"/>
<dbReference type="GO" id="GO:0006355">
    <property type="term" value="P:regulation of DNA-templated transcription"/>
    <property type="evidence" value="ECO:0007669"/>
    <property type="project" value="InterPro"/>
</dbReference>
<dbReference type="SMART" id="SM00320">
    <property type="entry name" value="WD40"/>
    <property type="match status" value="5"/>
</dbReference>
<dbReference type="GO" id="GO:0000127">
    <property type="term" value="C:transcription factor TFIIIC complex"/>
    <property type="evidence" value="ECO:0007669"/>
    <property type="project" value="TreeGrafter"/>
</dbReference>
<comment type="subcellular location">
    <subcellularLocation>
        <location evidence="1">Nucleus</location>
    </subcellularLocation>
</comment>
<keyword evidence="4" id="KW-0804">Transcription</keyword>
<dbReference type="GO" id="GO:0000785">
    <property type="term" value="C:chromatin"/>
    <property type="evidence" value="ECO:0007669"/>
    <property type="project" value="InterPro"/>
</dbReference>
<evidence type="ECO:0000256" key="6">
    <source>
        <dbReference type="SAM" id="MobiDB-lite"/>
    </source>
</evidence>
<protein>
    <submittedName>
        <fullName evidence="8 9">Uncharacterized protein LOC105033760 isoform X1</fullName>
    </submittedName>
</protein>
<dbReference type="Gene3D" id="2.130.10.10">
    <property type="entry name" value="YVTN repeat-like/Quinoprotein amine dehydrogenase"/>
    <property type="match status" value="1"/>
</dbReference>
<accession>A0A6J0PPB9</accession>
<evidence type="ECO:0000256" key="5">
    <source>
        <dbReference type="ARBA" id="ARBA00023242"/>
    </source>
</evidence>
<sequence length="1352" mass="147649">MDNDSHQKENSEWNCEESKGKDAADSMDKKNSASKAEGVQILAFDHSVENFFATMDAILALCGEPGEQRFESGEIQRFSSMITFLKEWRHFCYEPKIINFSFETESARVKVVPDGKRLSQFSSAAVPKMEQLPRKTRNSDSSDFVLHAGGHVWGLDWCPQIHEKPHSNIKCEYLAVAAHPPGSTYHKIGVPLIGRGAIQIWCLLTLDEKVEFSLPRSRRGRLKKEPVKEEPLNDFNGTGMTITTKRPRGRPRKRPVENDTKYALSVEDGSDLPSPRWRPKKRLMLGVVDLNGSTKLSPAKPRGRPRKKPASDNNSAQKSFLAKPRGRPRKHSPPSIDNSNDKDVSRPCSNNQIQIVSESNVPTTVNSGNNVMALSFSADVNCEEVTIQKRCRGRPRKNSISTVNDHVPESGVESGNGTSFLAISSRSETLDMNESFLCSHNQLPSVVDLGNIAVASPVSADVNCEEETIQKRCRGRPRKNSISNVNEHIPASGVESVHGTSSLVTSTRPETLNMNESCSCSNNQIPNAVDLGNIALALPVSADVNFEEGMIQKRSRGRPRKNSISNANEQIPASGVESGNGTSSLAATSTRPETLNMKGSFLCSHNQIPSALDSGNTALPSPVSADVNCEEGSIKRRCEENTSSVNECVPASGVVSGNGTSSLATPSRSETLNINESCLCCNSQIRSTGECVLHLTVESGNAALALPVSADGNCNEETFPPRRRGRPRKRPLPTINKCVMASGVESGNDISVLPTCSRPGISSGDKSPLFSNSQTLNGSEGFHPLTCDSGNFGLASSDSVDVNCKVDTIQQRHRGRHRKQPVLSLNKCFLESGVESVDDTLALPTSRGPETLDVVESFLYGNSQDAMLLSNEVGCESSSKADLTSLIPRDIALPRVVLCLAHNGKVAWDVKWRPYTINDSEGMHHMGYLAVLLGNGSLEVWEVPALSMVKVLFASSCGEGTDPRFLKLEPVFRCSKVKCGDRHSIPLTMEWSPSAPHDLILAGCHDGTVALWKFAKQYPSQDTKPLLCITADSAPIRALAWAPEESDKESANLFVTAGHEGLKFWDLRDPYHPLWDLNPTPRAILSVDWVKHPRCIILSLDDGTLRILSLWKAAYDVPVTGRPFAGTKYQGLHSFGCSSFAIWSAQVSRTLGLVAYCSADGSAVRFQVTELSDLTEAVDKDPKRNPKPHFLCGSLMEKGQVLEINSPLPDVPVPNIPFAQKKSVDDCVDTAPTMQLHGCFSDVDQAKQTGHAVSGSEETMGNTTSKSRKNEKKKQHASAIAVQTKFHAEIEQGILQRKENRDEGSAQQFEAHPPKVVAMHRVRWNMNRGSERWLCYGGAAGIIRCQQVSLPM</sequence>
<dbReference type="GO" id="GO:0006383">
    <property type="term" value="P:transcription by RNA polymerase III"/>
    <property type="evidence" value="ECO:0007669"/>
    <property type="project" value="TreeGrafter"/>
</dbReference>
<evidence type="ECO:0000256" key="4">
    <source>
        <dbReference type="ARBA" id="ARBA00023163"/>
    </source>
</evidence>
<organism evidence="7 9">
    <name type="scientific">Elaeis guineensis var. tenera</name>
    <name type="common">Oil palm</name>
    <dbReference type="NCBI Taxonomy" id="51953"/>
    <lineage>
        <taxon>Eukaryota</taxon>
        <taxon>Viridiplantae</taxon>
        <taxon>Streptophyta</taxon>
        <taxon>Embryophyta</taxon>
        <taxon>Tracheophyta</taxon>
        <taxon>Spermatophyta</taxon>
        <taxon>Magnoliopsida</taxon>
        <taxon>Liliopsida</taxon>
        <taxon>Arecaceae</taxon>
        <taxon>Arecoideae</taxon>
        <taxon>Cocoseae</taxon>
        <taxon>Elaeidinae</taxon>
        <taxon>Elaeis</taxon>
    </lineage>
</organism>
<feature type="region of interest" description="Disordered" evidence="6">
    <location>
        <begin position="217"/>
        <end position="347"/>
    </location>
</feature>
<name>A0A6J0PPB9_ELAGV</name>
<feature type="region of interest" description="Disordered" evidence="6">
    <location>
        <begin position="552"/>
        <end position="587"/>
    </location>
</feature>
<dbReference type="Proteomes" id="UP000504607">
    <property type="component" value="Chromosome 1"/>
</dbReference>
<dbReference type="OrthoDB" id="4703at2759"/>
<feature type="compositionally biased region" description="Polar residues" evidence="6">
    <location>
        <begin position="562"/>
        <end position="587"/>
    </location>
</feature>
<reference evidence="8 9" key="1">
    <citation type="submission" date="2025-04" db="UniProtKB">
        <authorList>
            <consortium name="RefSeq"/>
        </authorList>
    </citation>
    <scope>IDENTIFICATION</scope>
</reference>
<dbReference type="InterPro" id="IPR015943">
    <property type="entry name" value="WD40/YVTN_repeat-like_dom_sf"/>
</dbReference>
<evidence type="ECO:0000313" key="7">
    <source>
        <dbReference type="Proteomes" id="UP000504607"/>
    </source>
</evidence>
<feature type="compositionally biased region" description="Polar residues" evidence="6">
    <location>
        <begin position="1256"/>
        <end position="1265"/>
    </location>
</feature>
<dbReference type="RefSeq" id="XP_019709348.1">
    <property type="nucleotide sequence ID" value="XM_019853789.2"/>
</dbReference>
<dbReference type="InterPro" id="IPR036322">
    <property type="entry name" value="WD40_repeat_dom_sf"/>
</dbReference>
<feature type="region of interest" description="Disordered" evidence="6">
    <location>
        <begin position="1250"/>
        <end position="1277"/>
    </location>
</feature>
<dbReference type="SMART" id="SM00384">
    <property type="entry name" value="AT_hook"/>
    <property type="match status" value="8"/>
</dbReference>
<dbReference type="PANTHER" id="PTHR15052:SF2">
    <property type="entry name" value="GENERAL TRANSCRIPTION FACTOR 3C POLYPEPTIDE 2"/>
    <property type="match status" value="1"/>
</dbReference>
<dbReference type="SUPFAM" id="SSF50978">
    <property type="entry name" value="WD40 repeat-like"/>
    <property type="match status" value="1"/>
</dbReference>
<dbReference type="PRINTS" id="PR00929">
    <property type="entry name" value="ATHOOK"/>
</dbReference>
<dbReference type="GO" id="GO:0003677">
    <property type="term" value="F:DNA binding"/>
    <property type="evidence" value="ECO:0007669"/>
    <property type="project" value="UniProtKB-KW"/>
</dbReference>
<dbReference type="InterPro" id="IPR000116">
    <property type="entry name" value="HMGA"/>
</dbReference>
<evidence type="ECO:0000313" key="8">
    <source>
        <dbReference type="RefSeq" id="XP_010906976.1"/>
    </source>
</evidence>
<keyword evidence="5" id="KW-0539">Nucleus</keyword>
<dbReference type="PANTHER" id="PTHR15052">
    <property type="entry name" value="RNA POLYMERASE III TRANSCRIPTION INITIATION FACTOR COMPLEX SUBUNIT"/>
    <property type="match status" value="1"/>
</dbReference>
<feature type="region of interest" description="Disordered" evidence="6">
    <location>
        <begin position="1"/>
        <end position="31"/>
    </location>
</feature>
<dbReference type="RefSeq" id="XP_010906976.1">
    <property type="nucleotide sequence ID" value="XM_010908674.3"/>
</dbReference>
<evidence type="ECO:0000256" key="2">
    <source>
        <dbReference type="ARBA" id="ARBA00022737"/>
    </source>
</evidence>
<dbReference type="InterPro" id="IPR001680">
    <property type="entry name" value="WD40_rpt"/>
</dbReference>
<dbReference type="GO" id="GO:0005634">
    <property type="term" value="C:nucleus"/>
    <property type="evidence" value="ECO:0007669"/>
    <property type="project" value="UniProtKB-SubCell"/>
</dbReference>
<feature type="compositionally biased region" description="Basic residues" evidence="6">
    <location>
        <begin position="1266"/>
        <end position="1276"/>
    </location>
</feature>
<dbReference type="InterPro" id="IPR017956">
    <property type="entry name" value="AT_hook_DNA-bd_motif"/>
</dbReference>
<evidence type="ECO:0000256" key="1">
    <source>
        <dbReference type="ARBA" id="ARBA00004123"/>
    </source>
</evidence>
<keyword evidence="2" id="KW-0677">Repeat</keyword>